<organism evidence="3 4">
    <name type="scientific">Senna tora</name>
    <dbReference type="NCBI Taxonomy" id="362788"/>
    <lineage>
        <taxon>Eukaryota</taxon>
        <taxon>Viridiplantae</taxon>
        <taxon>Streptophyta</taxon>
        <taxon>Embryophyta</taxon>
        <taxon>Tracheophyta</taxon>
        <taxon>Spermatophyta</taxon>
        <taxon>Magnoliopsida</taxon>
        <taxon>eudicotyledons</taxon>
        <taxon>Gunneridae</taxon>
        <taxon>Pentapetalae</taxon>
        <taxon>rosids</taxon>
        <taxon>fabids</taxon>
        <taxon>Fabales</taxon>
        <taxon>Fabaceae</taxon>
        <taxon>Caesalpinioideae</taxon>
        <taxon>Cassia clade</taxon>
        <taxon>Senna</taxon>
    </lineage>
</organism>
<feature type="compositionally biased region" description="Polar residues" evidence="1">
    <location>
        <begin position="9"/>
        <end position="19"/>
    </location>
</feature>
<keyword evidence="2" id="KW-0812">Transmembrane</keyword>
<proteinExistence type="predicted"/>
<comment type="caution">
    <text evidence="3">The sequence shown here is derived from an EMBL/GenBank/DDBJ whole genome shotgun (WGS) entry which is preliminary data.</text>
</comment>
<feature type="region of interest" description="Disordered" evidence="1">
    <location>
        <begin position="1"/>
        <end position="47"/>
    </location>
</feature>
<evidence type="ECO:0000313" key="3">
    <source>
        <dbReference type="EMBL" id="KAF7840329.1"/>
    </source>
</evidence>
<evidence type="ECO:0000256" key="1">
    <source>
        <dbReference type="SAM" id="MobiDB-lite"/>
    </source>
</evidence>
<keyword evidence="2" id="KW-1133">Transmembrane helix</keyword>
<dbReference type="EMBL" id="JAAIUW010000002">
    <property type="protein sequence ID" value="KAF7840329.1"/>
    <property type="molecule type" value="Genomic_DNA"/>
</dbReference>
<name>A0A835CFJ9_9FABA</name>
<reference evidence="3" key="1">
    <citation type="submission" date="2020-09" db="EMBL/GenBank/DDBJ databases">
        <title>Genome-Enabled Discovery of Anthraquinone Biosynthesis in Senna tora.</title>
        <authorList>
            <person name="Kang S.-H."/>
            <person name="Pandey R.P."/>
            <person name="Lee C.-M."/>
            <person name="Sim J.-S."/>
            <person name="Jeong J.-T."/>
            <person name="Choi B.-S."/>
            <person name="Jung M."/>
            <person name="Ginzburg D."/>
            <person name="Zhao K."/>
            <person name="Won S.Y."/>
            <person name="Oh T.-J."/>
            <person name="Yu Y."/>
            <person name="Kim N.-H."/>
            <person name="Lee O.R."/>
            <person name="Lee T.-H."/>
            <person name="Bashyal P."/>
            <person name="Kim T.-S."/>
            <person name="Lee W.-H."/>
            <person name="Kawkins C."/>
            <person name="Kim C.-K."/>
            <person name="Kim J.S."/>
            <person name="Ahn B.O."/>
            <person name="Rhee S.Y."/>
            <person name="Sohng J.K."/>
        </authorList>
    </citation>
    <scope>NUCLEOTIDE SEQUENCE</scope>
    <source>
        <tissue evidence="3">Leaf</tissue>
    </source>
</reference>
<accession>A0A835CFJ9</accession>
<keyword evidence="2" id="KW-0472">Membrane</keyword>
<gene>
    <name evidence="3" type="ORF">G2W53_002627</name>
</gene>
<keyword evidence="4" id="KW-1185">Reference proteome</keyword>
<feature type="transmembrane region" description="Helical" evidence="2">
    <location>
        <begin position="57"/>
        <end position="82"/>
    </location>
</feature>
<evidence type="ECO:0000313" key="4">
    <source>
        <dbReference type="Proteomes" id="UP000634136"/>
    </source>
</evidence>
<evidence type="ECO:0000256" key="2">
    <source>
        <dbReference type="SAM" id="Phobius"/>
    </source>
</evidence>
<protein>
    <submittedName>
        <fullName evidence="3">Uncharacterized protein</fullName>
    </submittedName>
</protein>
<sequence length="83" mass="9587">MEAVRVQEHQTQSPTQLLSRPNFKKKDPNRIGRVPMSEDPTPTDAIGSRRFRENTKLLFTSLTNSLTLWFALLLILTCLWALF</sequence>
<dbReference type="AlphaFoldDB" id="A0A835CFJ9"/>
<dbReference type="Proteomes" id="UP000634136">
    <property type="component" value="Unassembled WGS sequence"/>
</dbReference>